<feature type="region of interest" description="Disordered" evidence="1">
    <location>
        <begin position="587"/>
        <end position="697"/>
    </location>
</feature>
<feature type="compositionally biased region" description="Polar residues" evidence="1">
    <location>
        <begin position="843"/>
        <end position="862"/>
    </location>
</feature>
<dbReference type="Proteomes" id="UP001626550">
    <property type="component" value="Unassembled WGS sequence"/>
</dbReference>
<gene>
    <name evidence="2" type="ORF">Ciccas_008252</name>
</gene>
<proteinExistence type="predicted"/>
<dbReference type="EMBL" id="JBJKFK010001421">
    <property type="protein sequence ID" value="KAL3313149.1"/>
    <property type="molecule type" value="Genomic_DNA"/>
</dbReference>
<accession>A0ABD2Q0U0</accession>
<protein>
    <submittedName>
        <fullName evidence="2">Uncharacterized protein</fullName>
    </submittedName>
</protein>
<feature type="region of interest" description="Disordered" evidence="1">
    <location>
        <begin position="836"/>
        <end position="871"/>
    </location>
</feature>
<evidence type="ECO:0000256" key="1">
    <source>
        <dbReference type="SAM" id="MobiDB-lite"/>
    </source>
</evidence>
<reference evidence="2 3" key="1">
    <citation type="submission" date="2024-11" db="EMBL/GenBank/DDBJ databases">
        <title>Adaptive evolution of stress response genes in parasites aligns with host niche diversity.</title>
        <authorList>
            <person name="Hahn C."/>
            <person name="Resl P."/>
        </authorList>
    </citation>
    <scope>NUCLEOTIDE SEQUENCE [LARGE SCALE GENOMIC DNA]</scope>
    <source>
        <strain evidence="2">EGGRZ-B1_66</strain>
        <tissue evidence="2">Body</tissue>
    </source>
</reference>
<feature type="compositionally biased region" description="Polar residues" evidence="1">
    <location>
        <begin position="587"/>
        <end position="629"/>
    </location>
</feature>
<sequence>MEHNFANMDFIRLETAYEHAYSATKKPLEAEQFWSSICVEPIPSNSHYRIESRVDQPETDDFYVDIESTSNDIDLDQISSKPATESSNFLLDSFHLTGVDELFPLVFPHQTPTSNKTAWITPVQSIIRRMEKFLYRVNAFNTLKSKKELRPRTIARKIRQLFSSTNFNLEMCVFAHHHLLEMLADNLLLLYMEGFAELWRQNKINKILTLINLTMRDRKLLKRFPYQRFILRVVPSQSVQQESLNSLPAICRMSNSVKNPNAAALGCRPIWNLKSQQKFPVNLSSLHPYPSAGPYFSWNSLINYSTAPSSSSLQLNTVGSTALPVFACITYPSSRSSSRIAKILKHLSDLGRVSLDTPEEQSCDTFRLRLRYFTRRVISLLEEPRNGPVFVVGFGLGSVLALISLLHLVNVAGVHLVSFDETDEAPHATPSHPRHAWLSGFICIGMPLLGLKGNRGSPLDPLLCLDRRFCGLLIIGAQSRLGNSDHVTDFRDKILAYQNSKQQGQQKQETLGADHLLRVRPSTAERWQTSQDAVDCSISFSIAHFVCDFKDFANTAKIIPNLASKTQQMQPNQPVVASVKREVKGRGSSTSVHILSEQPESPSSVNSIASSTGSMENYTLKSQPQSSTTERSKYHVVMSSPLGRTGRGSLSSPAQRATMGSSEDATTSKRFLSKGSYSNSPLASINRSTSSGHCAVNMPLPRRQQLPVPRVHHTTPSYLSLVQSQGRTMPRILQQTSTQQRRPYPILTSAQTVVRTPGVRYSAPSQYQPGLYLGSINKNTGLIPQNDLATMDSDLYCSPLAGSSRMVGAPRTSSSRRKVNHQALAPLDVVMQSPSTAPFGHKISTNSFSLSNSPGQPSTSQNPKHDLIQLD</sequence>
<keyword evidence="3" id="KW-1185">Reference proteome</keyword>
<name>A0ABD2Q0U0_9PLAT</name>
<comment type="caution">
    <text evidence="2">The sequence shown here is derived from an EMBL/GenBank/DDBJ whole genome shotgun (WGS) entry which is preliminary data.</text>
</comment>
<evidence type="ECO:0000313" key="3">
    <source>
        <dbReference type="Proteomes" id="UP001626550"/>
    </source>
</evidence>
<evidence type="ECO:0000313" key="2">
    <source>
        <dbReference type="EMBL" id="KAL3313149.1"/>
    </source>
</evidence>
<organism evidence="2 3">
    <name type="scientific">Cichlidogyrus casuarinus</name>
    <dbReference type="NCBI Taxonomy" id="1844966"/>
    <lineage>
        <taxon>Eukaryota</taxon>
        <taxon>Metazoa</taxon>
        <taxon>Spiralia</taxon>
        <taxon>Lophotrochozoa</taxon>
        <taxon>Platyhelminthes</taxon>
        <taxon>Monogenea</taxon>
        <taxon>Monopisthocotylea</taxon>
        <taxon>Dactylogyridea</taxon>
        <taxon>Ancyrocephalidae</taxon>
        <taxon>Cichlidogyrus</taxon>
    </lineage>
</organism>
<feature type="compositionally biased region" description="Polar residues" evidence="1">
    <location>
        <begin position="648"/>
        <end position="692"/>
    </location>
</feature>
<dbReference type="AlphaFoldDB" id="A0ABD2Q0U0"/>